<evidence type="ECO:0000313" key="15">
    <source>
        <dbReference type="Proteomes" id="UP000799750"/>
    </source>
</evidence>
<dbReference type="InterPro" id="IPR026050">
    <property type="entry name" value="C1GALT1/C1GALT1_chp1"/>
</dbReference>
<dbReference type="GO" id="GO:0016020">
    <property type="term" value="C:membrane"/>
    <property type="evidence" value="ECO:0007669"/>
    <property type="project" value="UniProtKB-SubCell"/>
</dbReference>
<evidence type="ECO:0000256" key="4">
    <source>
        <dbReference type="ARBA" id="ARBA00012557"/>
    </source>
</evidence>
<comment type="pathway">
    <text evidence="2">Protein modification; protein glycosylation.</text>
</comment>
<dbReference type="PANTHER" id="PTHR23033:SF47">
    <property type="entry name" value="APPLE DOMAIN-CONTAINING PROTEIN-RELATED"/>
    <property type="match status" value="1"/>
</dbReference>
<organism evidence="14 15">
    <name type="scientific">Lophium mytilinum</name>
    <dbReference type="NCBI Taxonomy" id="390894"/>
    <lineage>
        <taxon>Eukaryota</taxon>
        <taxon>Fungi</taxon>
        <taxon>Dikarya</taxon>
        <taxon>Ascomycota</taxon>
        <taxon>Pezizomycotina</taxon>
        <taxon>Dothideomycetes</taxon>
        <taxon>Pleosporomycetidae</taxon>
        <taxon>Mytilinidiales</taxon>
        <taxon>Mytilinidiaceae</taxon>
        <taxon>Lophium</taxon>
    </lineage>
</organism>
<dbReference type="Proteomes" id="UP000799750">
    <property type="component" value="Unassembled WGS sequence"/>
</dbReference>
<dbReference type="PANTHER" id="PTHR23033">
    <property type="entry name" value="BETA1,3-GALACTOSYLTRANSFERASE"/>
    <property type="match status" value="1"/>
</dbReference>
<evidence type="ECO:0000256" key="7">
    <source>
        <dbReference type="ARBA" id="ARBA00022692"/>
    </source>
</evidence>
<gene>
    <name evidence="14" type="ORF">BU16DRAFT_464804</name>
</gene>
<dbReference type="EMBL" id="MU004192">
    <property type="protein sequence ID" value="KAF2493589.1"/>
    <property type="molecule type" value="Genomic_DNA"/>
</dbReference>
<evidence type="ECO:0000256" key="11">
    <source>
        <dbReference type="ARBA" id="ARBA00023136"/>
    </source>
</evidence>
<evidence type="ECO:0000256" key="1">
    <source>
        <dbReference type="ARBA" id="ARBA00004606"/>
    </source>
</evidence>
<keyword evidence="9" id="KW-0735">Signal-anchor</keyword>
<comment type="subcellular location">
    <subcellularLocation>
        <location evidence="1">Membrane</location>
        <topology evidence="1">Single-pass type II membrane protein</topology>
    </subcellularLocation>
</comment>
<keyword evidence="6" id="KW-0808">Transferase</keyword>
<evidence type="ECO:0000256" key="2">
    <source>
        <dbReference type="ARBA" id="ARBA00004922"/>
    </source>
</evidence>
<evidence type="ECO:0000256" key="9">
    <source>
        <dbReference type="ARBA" id="ARBA00022968"/>
    </source>
</evidence>
<keyword evidence="5" id="KW-0328">Glycosyltransferase</keyword>
<evidence type="ECO:0000259" key="13">
    <source>
        <dbReference type="Pfam" id="PF02434"/>
    </source>
</evidence>
<dbReference type="Gene3D" id="3.90.550.50">
    <property type="match status" value="1"/>
</dbReference>
<keyword evidence="8" id="KW-0547">Nucleotide-binding</keyword>
<dbReference type="GO" id="GO:0000166">
    <property type="term" value="F:nucleotide binding"/>
    <property type="evidence" value="ECO:0007669"/>
    <property type="project" value="UniProtKB-KW"/>
</dbReference>
<accession>A0A6A6QN92</accession>
<keyword evidence="7" id="KW-0812">Transmembrane</keyword>
<feature type="compositionally biased region" description="Low complexity" evidence="12">
    <location>
        <begin position="1"/>
        <end position="17"/>
    </location>
</feature>
<evidence type="ECO:0000313" key="14">
    <source>
        <dbReference type="EMBL" id="KAF2493589.1"/>
    </source>
</evidence>
<evidence type="ECO:0000256" key="5">
    <source>
        <dbReference type="ARBA" id="ARBA00022676"/>
    </source>
</evidence>
<dbReference type="InterPro" id="IPR003378">
    <property type="entry name" value="Fringe-like_glycosylTrfase"/>
</dbReference>
<reference evidence="14" key="1">
    <citation type="journal article" date="2020" name="Stud. Mycol.">
        <title>101 Dothideomycetes genomes: a test case for predicting lifestyles and emergence of pathogens.</title>
        <authorList>
            <person name="Haridas S."/>
            <person name="Albert R."/>
            <person name="Binder M."/>
            <person name="Bloem J."/>
            <person name="Labutti K."/>
            <person name="Salamov A."/>
            <person name="Andreopoulos B."/>
            <person name="Baker S."/>
            <person name="Barry K."/>
            <person name="Bills G."/>
            <person name="Bluhm B."/>
            <person name="Cannon C."/>
            <person name="Castanera R."/>
            <person name="Culley D."/>
            <person name="Daum C."/>
            <person name="Ezra D."/>
            <person name="Gonzalez J."/>
            <person name="Henrissat B."/>
            <person name="Kuo A."/>
            <person name="Liang C."/>
            <person name="Lipzen A."/>
            <person name="Lutzoni F."/>
            <person name="Magnuson J."/>
            <person name="Mondo S."/>
            <person name="Nolan M."/>
            <person name="Ohm R."/>
            <person name="Pangilinan J."/>
            <person name="Park H.-J."/>
            <person name="Ramirez L."/>
            <person name="Alfaro M."/>
            <person name="Sun H."/>
            <person name="Tritt A."/>
            <person name="Yoshinaga Y."/>
            <person name="Zwiers L.-H."/>
            <person name="Turgeon B."/>
            <person name="Goodwin S."/>
            <person name="Spatafora J."/>
            <person name="Crous P."/>
            <person name="Grigoriev I."/>
        </authorList>
    </citation>
    <scope>NUCLEOTIDE SEQUENCE</scope>
    <source>
        <strain evidence="14">CBS 269.34</strain>
    </source>
</reference>
<evidence type="ECO:0000256" key="12">
    <source>
        <dbReference type="SAM" id="MobiDB-lite"/>
    </source>
</evidence>
<sequence>MVKSFSSPLVKSFSSPLVKPSEQDTGPHCPGFPLSKDILLVFRTGATEVLEKFPVHFDTTLRCVHNHIIYSDFEEDVHGRHIYDVLDEVDDTLKNTVPEFELYNRLRLHGREGLNSTIKFGSGPAGAIQNPGWKLDKWKFLPMVNKALRYQPDAKWFVFIEPDTYIIWPNLLQYLAKFDPSEPHYIGKHMYIGDVLFAHGGSGFALSNTAVRRVTEHWRAHVDEYAQYTNKEWAGDVVLGKALNDVNIHLFWAFPHFQGDTVSALDYNITKADKKPWCFAPVTYHHMRHDEVRMLWKFEQDWHLRAGNSATTMRHRDVFKDFILSQLPAERSDWDNLSIGTEYSGDAFLKLSDEQMRGLSQAEKEGPKSFQNCKAICETKPSCLQFSYAAGRCSISNEVKQGYKATSQCLEYSNAAGGCLRSKMVASVRSGWMIERFSDYVKEMDISCDAEDGNDWVT</sequence>
<evidence type="ECO:0000256" key="3">
    <source>
        <dbReference type="ARBA" id="ARBA00006462"/>
    </source>
</evidence>
<comment type="similarity">
    <text evidence="3">Belongs to the glycosyltransferase 31 family. Beta3-Gal-T subfamily.</text>
</comment>
<dbReference type="Pfam" id="PF02434">
    <property type="entry name" value="Fringe"/>
    <property type="match status" value="1"/>
</dbReference>
<evidence type="ECO:0000256" key="6">
    <source>
        <dbReference type="ARBA" id="ARBA00022679"/>
    </source>
</evidence>
<feature type="domain" description="Fringe-like glycosyltransferase" evidence="13">
    <location>
        <begin position="148"/>
        <end position="246"/>
    </location>
</feature>
<name>A0A6A6QN92_9PEZI</name>
<keyword evidence="15" id="KW-1185">Reference proteome</keyword>
<dbReference type="AlphaFoldDB" id="A0A6A6QN92"/>
<keyword evidence="11" id="KW-0472">Membrane</keyword>
<evidence type="ECO:0000256" key="8">
    <source>
        <dbReference type="ARBA" id="ARBA00022741"/>
    </source>
</evidence>
<keyword evidence="10" id="KW-1133">Transmembrane helix</keyword>
<protein>
    <recommendedName>
        <fullName evidence="4">N-acetylgalactosaminide beta-1,3-galactosyltransferase</fullName>
        <ecNumber evidence="4">2.4.1.122</ecNumber>
    </recommendedName>
</protein>
<dbReference type="EC" id="2.4.1.122" evidence="4"/>
<dbReference type="GO" id="GO:0016263">
    <property type="term" value="F:glycoprotein-N-acetylgalactosamine 3-beta-galactosyltransferase activity"/>
    <property type="evidence" value="ECO:0007669"/>
    <property type="project" value="UniProtKB-EC"/>
</dbReference>
<feature type="region of interest" description="Disordered" evidence="12">
    <location>
        <begin position="1"/>
        <end position="26"/>
    </location>
</feature>
<proteinExistence type="inferred from homology"/>
<evidence type="ECO:0000256" key="10">
    <source>
        <dbReference type="ARBA" id="ARBA00022989"/>
    </source>
</evidence>
<dbReference type="OrthoDB" id="414175at2759"/>